<feature type="compositionally biased region" description="Low complexity" evidence="1">
    <location>
        <begin position="31"/>
        <end position="48"/>
    </location>
</feature>
<protein>
    <recommendedName>
        <fullName evidence="5">Extracellular membrane protein CFEM domain-containing protein</fullName>
    </recommendedName>
</protein>
<keyword evidence="2" id="KW-0732">Signal</keyword>
<gene>
    <name evidence="3" type="ORF">QBC35DRAFT_449499</name>
</gene>
<reference evidence="3" key="1">
    <citation type="journal article" date="2023" name="Mol. Phylogenet. Evol.">
        <title>Genome-scale phylogeny and comparative genomics of the fungal order Sordariales.</title>
        <authorList>
            <person name="Hensen N."/>
            <person name="Bonometti L."/>
            <person name="Westerberg I."/>
            <person name="Brannstrom I.O."/>
            <person name="Guillou S."/>
            <person name="Cros-Aarteil S."/>
            <person name="Calhoun S."/>
            <person name="Haridas S."/>
            <person name="Kuo A."/>
            <person name="Mondo S."/>
            <person name="Pangilinan J."/>
            <person name="Riley R."/>
            <person name="LaButti K."/>
            <person name="Andreopoulos B."/>
            <person name="Lipzen A."/>
            <person name="Chen C."/>
            <person name="Yan M."/>
            <person name="Daum C."/>
            <person name="Ng V."/>
            <person name="Clum A."/>
            <person name="Steindorff A."/>
            <person name="Ohm R.A."/>
            <person name="Martin F."/>
            <person name="Silar P."/>
            <person name="Natvig D.O."/>
            <person name="Lalanne C."/>
            <person name="Gautier V."/>
            <person name="Ament-Velasquez S.L."/>
            <person name="Kruys A."/>
            <person name="Hutchinson M.I."/>
            <person name="Powell A.J."/>
            <person name="Barry K."/>
            <person name="Miller A.N."/>
            <person name="Grigoriev I.V."/>
            <person name="Debuchy R."/>
            <person name="Gladieux P."/>
            <person name="Hiltunen Thoren M."/>
            <person name="Johannesson H."/>
        </authorList>
    </citation>
    <scope>NUCLEOTIDE SEQUENCE</scope>
    <source>
        <strain evidence="3">PSN309</strain>
    </source>
</reference>
<name>A0AAN6X2I8_9PEZI</name>
<feature type="signal peptide" evidence="2">
    <location>
        <begin position="1"/>
        <end position="20"/>
    </location>
</feature>
<organism evidence="3 4">
    <name type="scientific">Podospora australis</name>
    <dbReference type="NCBI Taxonomy" id="1536484"/>
    <lineage>
        <taxon>Eukaryota</taxon>
        <taxon>Fungi</taxon>
        <taxon>Dikarya</taxon>
        <taxon>Ascomycota</taxon>
        <taxon>Pezizomycotina</taxon>
        <taxon>Sordariomycetes</taxon>
        <taxon>Sordariomycetidae</taxon>
        <taxon>Sordariales</taxon>
        <taxon>Podosporaceae</taxon>
        <taxon>Podospora</taxon>
    </lineage>
</organism>
<sequence length="149" mass="15566">MHMSAAALAVLAMIITPILAQTTRTPPPKPTLSTQQPGPTPTGGALPASCTTRPVATWYKTSGCEVNCNPTLNCIADFALVLPCGCTLATAIPTTTTICPTRTPCVQCQTGWGLITVTDPSCSKPTGNVAPRVLPAMETPVAVKWMREM</sequence>
<evidence type="ECO:0000256" key="1">
    <source>
        <dbReference type="SAM" id="MobiDB-lite"/>
    </source>
</evidence>
<dbReference type="AlphaFoldDB" id="A0AAN6X2I8"/>
<proteinExistence type="predicted"/>
<evidence type="ECO:0000313" key="3">
    <source>
        <dbReference type="EMBL" id="KAK4190302.1"/>
    </source>
</evidence>
<feature type="chain" id="PRO_5042873140" description="Extracellular membrane protein CFEM domain-containing protein" evidence="2">
    <location>
        <begin position="21"/>
        <end position="149"/>
    </location>
</feature>
<evidence type="ECO:0000256" key="2">
    <source>
        <dbReference type="SAM" id="SignalP"/>
    </source>
</evidence>
<keyword evidence="4" id="KW-1185">Reference proteome</keyword>
<feature type="region of interest" description="Disordered" evidence="1">
    <location>
        <begin position="22"/>
        <end position="48"/>
    </location>
</feature>
<evidence type="ECO:0000313" key="4">
    <source>
        <dbReference type="Proteomes" id="UP001302126"/>
    </source>
</evidence>
<dbReference type="Proteomes" id="UP001302126">
    <property type="component" value="Unassembled WGS sequence"/>
</dbReference>
<reference evidence="3" key="2">
    <citation type="submission" date="2023-05" db="EMBL/GenBank/DDBJ databases">
        <authorList>
            <consortium name="Lawrence Berkeley National Laboratory"/>
            <person name="Steindorff A."/>
            <person name="Hensen N."/>
            <person name="Bonometti L."/>
            <person name="Westerberg I."/>
            <person name="Brannstrom I.O."/>
            <person name="Guillou S."/>
            <person name="Cros-Aarteil S."/>
            <person name="Calhoun S."/>
            <person name="Haridas S."/>
            <person name="Kuo A."/>
            <person name="Mondo S."/>
            <person name="Pangilinan J."/>
            <person name="Riley R."/>
            <person name="Labutti K."/>
            <person name="Andreopoulos B."/>
            <person name="Lipzen A."/>
            <person name="Chen C."/>
            <person name="Yanf M."/>
            <person name="Daum C."/>
            <person name="Ng V."/>
            <person name="Clum A."/>
            <person name="Ohm R."/>
            <person name="Martin F."/>
            <person name="Silar P."/>
            <person name="Natvig D."/>
            <person name="Lalanne C."/>
            <person name="Gautier V."/>
            <person name="Ament-Velasquez S.L."/>
            <person name="Kruys A."/>
            <person name="Hutchinson M.I."/>
            <person name="Powell A.J."/>
            <person name="Barry K."/>
            <person name="Miller A.N."/>
            <person name="Grigoriev I.V."/>
            <person name="Debuchy R."/>
            <person name="Gladieux P."/>
            <person name="Thoren M.H."/>
            <person name="Johannesson H."/>
        </authorList>
    </citation>
    <scope>NUCLEOTIDE SEQUENCE</scope>
    <source>
        <strain evidence="3">PSN309</strain>
    </source>
</reference>
<dbReference type="EMBL" id="MU864367">
    <property type="protein sequence ID" value="KAK4190302.1"/>
    <property type="molecule type" value="Genomic_DNA"/>
</dbReference>
<comment type="caution">
    <text evidence="3">The sequence shown here is derived from an EMBL/GenBank/DDBJ whole genome shotgun (WGS) entry which is preliminary data.</text>
</comment>
<accession>A0AAN6X2I8</accession>
<evidence type="ECO:0008006" key="5">
    <source>
        <dbReference type="Google" id="ProtNLM"/>
    </source>
</evidence>